<dbReference type="Proteomes" id="UP000422997">
    <property type="component" value="Chromosome"/>
</dbReference>
<accession>A0AB37DAG1</accession>
<sequence>MTTLSKLQNVIKKTSPHGKVAQKITGEPCFFTSPTFQASLDSFKGYFVIIITVFKTDVKREKKKPKLIKLS</sequence>
<evidence type="ECO:0000313" key="2">
    <source>
        <dbReference type="Proteomes" id="UP000422997"/>
    </source>
</evidence>
<proteinExistence type="predicted"/>
<protein>
    <submittedName>
        <fullName evidence="1">Uncharacterized protein</fullName>
    </submittedName>
</protein>
<dbReference type="EMBL" id="CP018187">
    <property type="protein sequence ID" value="QGU80646.1"/>
    <property type="molecule type" value="Genomic_DNA"/>
</dbReference>
<name>A0AB37DAG1_STRSL</name>
<organism evidence="1 2">
    <name type="scientific">Streptococcus salivarius</name>
    <dbReference type="NCBI Taxonomy" id="1304"/>
    <lineage>
        <taxon>Bacteria</taxon>
        <taxon>Bacillati</taxon>
        <taxon>Bacillota</taxon>
        <taxon>Bacilli</taxon>
        <taxon>Lactobacillales</taxon>
        <taxon>Streptococcaceae</taxon>
        <taxon>Streptococcus</taxon>
    </lineage>
</organism>
<dbReference type="AlphaFoldDB" id="A0AB37DAG1"/>
<evidence type="ECO:0000313" key="1">
    <source>
        <dbReference type="EMBL" id="QGU80646.1"/>
    </source>
</evidence>
<reference evidence="1 2" key="1">
    <citation type="submission" date="2016-11" db="EMBL/GenBank/DDBJ databases">
        <title>The potential of Streptococcus salivarius to inhibit the production of volatile sulphur compounds in the oral cavity.</title>
        <authorList>
            <person name="Sun L."/>
            <person name="Li Z."/>
            <person name="Jin D."/>
            <person name="Zhao H."/>
        </authorList>
    </citation>
    <scope>NUCLEOTIDE SEQUENCE [LARGE SCALE GENOMIC DNA]</scope>
    <source>
        <strain evidence="1 2">ICDC2</strain>
    </source>
</reference>
<dbReference type="RefSeq" id="WP_082160363.1">
    <property type="nucleotide sequence ID" value="NZ_JACLQQ010000003.1"/>
</dbReference>
<gene>
    <name evidence="1" type="ORF">BSR19_05720</name>
</gene>